<dbReference type="Pfam" id="PF00072">
    <property type="entry name" value="Response_reg"/>
    <property type="match status" value="1"/>
</dbReference>
<dbReference type="AlphaFoldDB" id="A0A1G7V0P9"/>
<feature type="modified residue" description="4-aspartylphosphate" evidence="2">
    <location>
        <position position="54"/>
    </location>
</feature>
<dbReference type="InterPro" id="IPR011006">
    <property type="entry name" value="CheY-like_superfamily"/>
</dbReference>
<dbReference type="PANTHER" id="PTHR44591">
    <property type="entry name" value="STRESS RESPONSE REGULATOR PROTEIN 1"/>
    <property type="match status" value="1"/>
</dbReference>
<dbReference type="Gene3D" id="3.40.50.2300">
    <property type="match status" value="1"/>
</dbReference>
<dbReference type="InterPro" id="IPR001789">
    <property type="entry name" value="Sig_transdc_resp-reg_receiver"/>
</dbReference>
<accession>A0A1G7V0P9</accession>
<feature type="domain" description="Response regulatory" evidence="4">
    <location>
        <begin position="6"/>
        <end position="121"/>
    </location>
</feature>
<keyword evidence="6" id="KW-1185">Reference proteome</keyword>
<dbReference type="PANTHER" id="PTHR44591:SF3">
    <property type="entry name" value="RESPONSE REGULATORY DOMAIN-CONTAINING PROTEIN"/>
    <property type="match status" value="1"/>
</dbReference>
<evidence type="ECO:0000259" key="4">
    <source>
        <dbReference type="PROSITE" id="PS50110"/>
    </source>
</evidence>
<dbReference type="STRING" id="83767.SAMN05660652_00051"/>
<gene>
    <name evidence="5" type="ORF">SAMN05660652_00051</name>
</gene>
<keyword evidence="3" id="KW-0175">Coiled coil</keyword>
<protein>
    <submittedName>
        <fullName evidence="5">Response regulator receiver domain-containing protein</fullName>
    </submittedName>
</protein>
<dbReference type="RefSeq" id="WP_176785682.1">
    <property type="nucleotide sequence ID" value="NZ_FNCY01000001.1"/>
</dbReference>
<feature type="coiled-coil region" evidence="3">
    <location>
        <begin position="254"/>
        <end position="281"/>
    </location>
</feature>
<evidence type="ECO:0000256" key="1">
    <source>
        <dbReference type="ARBA" id="ARBA00022553"/>
    </source>
</evidence>
<evidence type="ECO:0000256" key="3">
    <source>
        <dbReference type="SAM" id="Coils"/>
    </source>
</evidence>
<evidence type="ECO:0000256" key="2">
    <source>
        <dbReference type="PROSITE-ProRule" id="PRU00169"/>
    </source>
</evidence>
<dbReference type="InterPro" id="IPR050595">
    <property type="entry name" value="Bact_response_regulator"/>
</dbReference>
<dbReference type="SUPFAM" id="SSF52172">
    <property type="entry name" value="CheY-like"/>
    <property type="match status" value="1"/>
</dbReference>
<evidence type="ECO:0000313" key="5">
    <source>
        <dbReference type="EMBL" id="SDG53128.1"/>
    </source>
</evidence>
<keyword evidence="1 2" id="KW-0597">Phosphoprotein</keyword>
<proteinExistence type="predicted"/>
<organism evidence="5 6">
    <name type="scientific">Propionivibrio dicarboxylicus</name>
    <dbReference type="NCBI Taxonomy" id="83767"/>
    <lineage>
        <taxon>Bacteria</taxon>
        <taxon>Pseudomonadati</taxon>
        <taxon>Pseudomonadota</taxon>
        <taxon>Betaproteobacteria</taxon>
        <taxon>Rhodocyclales</taxon>
        <taxon>Rhodocyclaceae</taxon>
        <taxon>Propionivibrio</taxon>
    </lineage>
</organism>
<reference evidence="5 6" key="1">
    <citation type="submission" date="2016-10" db="EMBL/GenBank/DDBJ databases">
        <authorList>
            <person name="de Groot N.N."/>
        </authorList>
    </citation>
    <scope>NUCLEOTIDE SEQUENCE [LARGE SCALE GENOMIC DNA]</scope>
    <source>
        <strain evidence="5 6">DSM 5885</strain>
    </source>
</reference>
<evidence type="ECO:0000313" key="6">
    <source>
        <dbReference type="Proteomes" id="UP000198607"/>
    </source>
</evidence>
<dbReference type="EMBL" id="FNCY01000001">
    <property type="protein sequence ID" value="SDG53128.1"/>
    <property type="molecule type" value="Genomic_DNA"/>
</dbReference>
<dbReference type="GO" id="GO:0000160">
    <property type="term" value="P:phosphorelay signal transduction system"/>
    <property type="evidence" value="ECO:0007669"/>
    <property type="project" value="InterPro"/>
</dbReference>
<name>A0A1G7V0P9_9RHOO</name>
<sequence length="377" mass="41577">MDSGYKVFVVDDASVNRRILESALEKIYDVESFASGSACLDRMRQKLPDLLLLDVDMPEMDGFTLCRHIKANATTQHVPVIFVSALDDLESRLAGYDAGGADFIAKPFSFPEVKKKIEIVQRVSEEKSRLRGQLDESEMLTSLVMSNLDEYAVLVKFLRALNVCEQLDAVAAAVLDLLSSFGLKGAVQFRLAGEEMTVDHQGQVTPLEASIIAHVRTLGSIATFKNRAAFNFEHATVLVSNMPIEDPDLCGRLRDHLAIAVETLEARLQALQMRSERDAAKADIGEVLQGLARVMHDSGEKYRLAHELGATTIYQLQDELRGVFASLGMSEAQEDAIQAIIETKTDRLVELYDFGGEIEKTLAALRGRLNHALGKGH</sequence>
<dbReference type="SMART" id="SM00448">
    <property type="entry name" value="REC"/>
    <property type="match status" value="1"/>
</dbReference>
<dbReference type="Proteomes" id="UP000198607">
    <property type="component" value="Unassembled WGS sequence"/>
</dbReference>
<dbReference type="PROSITE" id="PS50110">
    <property type="entry name" value="RESPONSE_REGULATORY"/>
    <property type="match status" value="1"/>
</dbReference>